<feature type="transmembrane region" description="Helical" evidence="1">
    <location>
        <begin position="145"/>
        <end position="169"/>
    </location>
</feature>
<keyword evidence="1" id="KW-0812">Transmembrane</keyword>
<gene>
    <name evidence="2" type="ORF">SAMN05216269_12028</name>
</gene>
<dbReference type="EMBL" id="FRCL01000020">
    <property type="protein sequence ID" value="SHN18908.1"/>
    <property type="molecule type" value="Genomic_DNA"/>
</dbReference>
<reference evidence="3" key="1">
    <citation type="submission" date="2016-11" db="EMBL/GenBank/DDBJ databases">
        <authorList>
            <person name="Varghese N."/>
            <person name="Submissions S."/>
        </authorList>
    </citation>
    <scope>NUCLEOTIDE SEQUENCE [LARGE SCALE GENOMIC DNA]</scope>
    <source>
        <strain evidence="3">CGMCC 1.2749</strain>
    </source>
</reference>
<evidence type="ECO:0008006" key="4">
    <source>
        <dbReference type="Google" id="ProtNLM"/>
    </source>
</evidence>
<sequence>MLRIFANIGNLILICNLILFIRDFRFQNKGFKIFTFYLGIIFSIQLGSKILVNLHYQNLYLSHFYFIGQFIMLSFFYKNLFKEALQKRMVNIGFVFCLLVLGIQYGLAPSLLFKFNLFEIFITSFLLIIYAAFHFYNMLNSKKEFYYINMGVLLYLFGSIVLFLAGNLMATLSPKINKIPWILNAILFIVYQIFIFVEWRKSNSKKIINAIL</sequence>
<keyword evidence="1" id="KW-0472">Membrane</keyword>
<keyword evidence="3" id="KW-1185">Reference proteome</keyword>
<feature type="transmembrane region" description="Helical" evidence="1">
    <location>
        <begin position="113"/>
        <end position="133"/>
    </location>
</feature>
<feature type="transmembrane region" description="Helical" evidence="1">
    <location>
        <begin position="181"/>
        <end position="199"/>
    </location>
</feature>
<feature type="transmembrane region" description="Helical" evidence="1">
    <location>
        <begin position="89"/>
        <end position="107"/>
    </location>
</feature>
<feature type="transmembrane region" description="Helical" evidence="1">
    <location>
        <begin position="58"/>
        <end position="77"/>
    </location>
</feature>
<feature type="transmembrane region" description="Helical" evidence="1">
    <location>
        <begin position="34"/>
        <end position="52"/>
    </location>
</feature>
<evidence type="ECO:0000256" key="1">
    <source>
        <dbReference type="SAM" id="Phobius"/>
    </source>
</evidence>
<protein>
    <recommendedName>
        <fullName evidence="4">YhhN-like protein</fullName>
    </recommendedName>
</protein>
<proteinExistence type="predicted"/>
<dbReference type="STRING" id="178356.SAMN05216269_12028"/>
<evidence type="ECO:0000313" key="2">
    <source>
        <dbReference type="EMBL" id="SHN18908.1"/>
    </source>
</evidence>
<accession>A0A1M7PNQ6</accession>
<feature type="transmembrane region" description="Helical" evidence="1">
    <location>
        <begin position="6"/>
        <end position="22"/>
    </location>
</feature>
<organism evidence="2 3">
    <name type="scientific">Flavobacterium xinjiangense</name>
    <dbReference type="NCBI Taxonomy" id="178356"/>
    <lineage>
        <taxon>Bacteria</taxon>
        <taxon>Pseudomonadati</taxon>
        <taxon>Bacteroidota</taxon>
        <taxon>Flavobacteriia</taxon>
        <taxon>Flavobacteriales</taxon>
        <taxon>Flavobacteriaceae</taxon>
        <taxon>Flavobacterium</taxon>
    </lineage>
</organism>
<evidence type="ECO:0000313" key="3">
    <source>
        <dbReference type="Proteomes" id="UP000184092"/>
    </source>
</evidence>
<dbReference type="AlphaFoldDB" id="A0A1M7PNQ6"/>
<keyword evidence="1" id="KW-1133">Transmembrane helix</keyword>
<name>A0A1M7PNQ6_9FLAO</name>
<dbReference type="Proteomes" id="UP000184092">
    <property type="component" value="Unassembled WGS sequence"/>
</dbReference>
<dbReference type="OrthoDB" id="1253476at2"/>